<dbReference type="OrthoDB" id="7208812at2"/>
<dbReference type="PANTHER" id="PTHR32552:SF81">
    <property type="entry name" value="TONB-DEPENDENT OUTER MEMBRANE RECEPTOR"/>
    <property type="match status" value="1"/>
</dbReference>
<name>A0A1L3ZVX4_9SPHN</name>
<gene>
    <name evidence="17" type="ORF">BSL82_10725</name>
</gene>
<keyword evidence="6" id="KW-0408">Iron</keyword>
<evidence type="ECO:0000256" key="8">
    <source>
        <dbReference type="ARBA" id="ARBA00023077"/>
    </source>
</evidence>
<accession>A0A1L3ZVX4</accession>
<keyword evidence="3 11" id="KW-1134">Transmembrane beta strand</keyword>
<evidence type="ECO:0000256" key="5">
    <source>
        <dbReference type="ARBA" id="ARBA00022692"/>
    </source>
</evidence>
<feature type="domain" description="TonB-dependent receptor plug" evidence="16">
    <location>
        <begin position="72"/>
        <end position="177"/>
    </location>
</feature>
<dbReference type="EMBL" id="CP018221">
    <property type="protein sequence ID" value="API59729.1"/>
    <property type="molecule type" value="Genomic_DNA"/>
</dbReference>
<feature type="domain" description="TonB-dependent receptor-like beta-barrel" evidence="15">
    <location>
        <begin position="272"/>
        <end position="738"/>
    </location>
</feature>
<dbReference type="Pfam" id="PF00593">
    <property type="entry name" value="TonB_dep_Rec_b-barrel"/>
    <property type="match status" value="1"/>
</dbReference>
<evidence type="ECO:0000256" key="11">
    <source>
        <dbReference type="PROSITE-ProRule" id="PRU01360"/>
    </source>
</evidence>
<keyword evidence="18" id="KW-1185">Reference proteome</keyword>
<evidence type="ECO:0000259" key="16">
    <source>
        <dbReference type="Pfam" id="PF07715"/>
    </source>
</evidence>
<keyword evidence="4" id="KW-0410">Iron transport</keyword>
<dbReference type="Pfam" id="PF07715">
    <property type="entry name" value="Plug"/>
    <property type="match status" value="1"/>
</dbReference>
<dbReference type="STRING" id="1921510.BSL82_10725"/>
<keyword evidence="9 11" id="KW-0472">Membrane</keyword>
<evidence type="ECO:0000256" key="4">
    <source>
        <dbReference type="ARBA" id="ARBA00022496"/>
    </source>
</evidence>
<dbReference type="Gene3D" id="2.40.170.20">
    <property type="entry name" value="TonB-dependent receptor, beta-barrel domain"/>
    <property type="match status" value="1"/>
</dbReference>
<keyword evidence="5 11" id="KW-0812">Transmembrane</keyword>
<evidence type="ECO:0000256" key="14">
    <source>
        <dbReference type="SAM" id="SignalP"/>
    </source>
</evidence>
<evidence type="ECO:0000256" key="2">
    <source>
        <dbReference type="ARBA" id="ARBA00022448"/>
    </source>
</evidence>
<evidence type="ECO:0000256" key="10">
    <source>
        <dbReference type="ARBA" id="ARBA00023237"/>
    </source>
</evidence>
<evidence type="ECO:0000313" key="17">
    <source>
        <dbReference type="EMBL" id="API59729.1"/>
    </source>
</evidence>
<evidence type="ECO:0000256" key="3">
    <source>
        <dbReference type="ARBA" id="ARBA00022452"/>
    </source>
</evidence>
<organism evidence="17 18">
    <name type="scientific">Tardibacter chloracetimidivorans</name>
    <dbReference type="NCBI Taxonomy" id="1921510"/>
    <lineage>
        <taxon>Bacteria</taxon>
        <taxon>Pseudomonadati</taxon>
        <taxon>Pseudomonadota</taxon>
        <taxon>Alphaproteobacteria</taxon>
        <taxon>Sphingomonadales</taxon>
        <taxon>Sphingomonadaceae</taxon>
        <taxon>Tardibacter</taxon>
    </lineage>
</organism>
<dbReference type="AlphaFoldDB" id="A0A1L3ZVX4"/>
<dbReference type="InterPro" id="IPR012910">
    <property type="entry name" value="Plug_dom"/>
</dbReference>
<dbReference type="PANTHER" id="PTHR32552">
    <property type="entry name" value="FERRICHROME IRON RECEPTOR-RELATED"/>
    <property type="match status" value="1"/>
</dbReference>
<feature type="region of interest" description="Disordered" evidence="13">
    <location>
        <begin position="31"/>
        <end position="52"/>
    </location>
</feature>
<sequence>MIHMSSQIGLAALAVALSSAAAAQAQVAAQTSPDAPVADATTPRDSSTATAGANLGEVGDIVVTAQKRSESLQKVPLAITAITSSELERSGIRDLQGVAATVPGLNLGEQLGVAKISLRGIGLESLQPGAEGSIAFHVDGVFISRSVAALASFYDIQQVEVLRGPQGTLYGRNATGGSINITTRGPTDDLSGYASLSVGNYDQIVAEGAIGGAIVPGLLSARVAFQTQDRDGYGKNIVTGNDIDDLNSRAVRGSLRFTPTDRLTVDLKADYYRRNDHSGGYHYLGAGGFSAPGVPITPFGITVFGGQVPSDRRDLANNFDPRNSVRFWGVSGRINYALTDEIDLVSLTAYRKLKYQTASDIDSTSALVAPIYQAEQDTQFSQELQLSGKHDRLNWLVGLFYFREKDNGQLAIPFDNFAFVAPPSNYLTTGYYGGGFINTKAVAVFGQATYEVAEDLRLTLGARYSTEKKKALDNFLFDVVTPFDPNTSAALVLQPPAGTISLPGQKRFNSFTPRVALDYQVTPDMLLYASWSKGFKSGTYNLGTLGNPVNPEKVSAFEGGIKSTLFDRRLRLNVAGFYYDYTNLQVGKVESTSTVLENAATATIYGAEVEIQARPVERVQLDANAAWLHARFDSYESRDLARPFGDGTTLINGNPGFNLAGNTLSQSPNFTFFAGAQYTLPTTAGDFTLRGEVSYRSRSYLTAFNVDEVSQPSFAKFNAFLNWTSSDGNVSGSLFVRNITNKATVSSAYVSSGLFGFPINGYLEEPRTYGARIRYEF</sequence>
<dbReference type="InterPro" id="IPR039426">
    <property type="entry name" value="TonB-dep_rcpt-like"/>
</dbReference>
<dbReference type="KEGG" id="sphj:BSL82_10725"/>
<keyword evidence="8 12" id="KW-0798">TonB box</keyword>
<proteinExistence type="inferred from homology"/>
<keyword evidence="17" id="KW-0675">Receptor</keyword>
<dbReference type="SUPFAM" id="SSF56935">
    <property type="entry name" value="Porins"/>
    <property type="match status" value="1"/>
</dbReference>
<evidence type="ECO:0000256" key="13">
    <source>
        <dbReference type="SAM" id="MobiDB-lite"/>
    </source>
</evidence>
<keyword evidence="7" id="KW-0406">Ion transport</keyword>
<dbReference type="InterPro" id="IPR000531">
    <property type="entry name" value="Beta-barrel_TonB"/>
</dbReference>
<feature type="chain" id="PRO_5012543804" evidence="14">
    <location>
        <begin position="26"/>
        <end position="777"/>
    </location>
</feature>
<dbReference type="GO" id="GO:0006826">
    <property type="term" value="P:iron ion transport"/>
    <property type="evidence" value="ECO:0007669"/>
    <property type="project" value="UniProtKB-KW"/>
</dbReference>
<keyword evidence="2 11" id="KW-0813">Transport</keyword>
<comment type="subcellular location">
    <subcellularLocation>
        <location evidence="1 11">Cell outer membrane</location>
        <topology evidence="1 11">Multi-pass membrane protein</topology>
    </subcellularLocation>
</comment>
<reference evidence="18" key="1">
    <citation type="submission" date="2016-11" db="EMBL/GenBank/DDBJ databases">
        <title>Complete Genome Sequence of alachlor-degrading Sphingomonas sp. strain JJ-A5.</title>
        <authorList>
            <person name="Lee H."/>
            <person name="Ka J.-O."/>
        </authorList>
    </citation>
    <scope>NUCLEOTIDE SEQUENCE [LARGE SCALE GENOMIC DNA]</scope>
    <source>
        <strain evidence="18">JJ-A5</strain>
    </source>
</reference>
<dbReference type="PROSITE" id="PS52016">
    <property type="entry name" value="TONB_DEPENDENT_REC_3"/>
    <property type="match status" value="1"/>
</dbReference>
<evidence type="ECO:0000256" key="1">
    <source>
        <dbReference type="ARBA" id="ARBA00004571"/>
    </source>
</evidence>
<dbReference type="GO" id="GO:0009279">
    <property type="term" value="C:cell outer membrane"/>
    <property type="evidence" value="ECO:0007669"/>
    <property type="project" value="UniProtKB-SubCell"/>
</dbReference>
<protein>
    <submittedName>
        <fullName evidence="17">TonB-dependent receptor</fullName>
    </submittedName>
</protein>
<keyword evidence="14" id="KW-0732">Signal</keyword>
<dbReference type="CDD" id="cd01347">
    <property type="entry name" value="ligand_gated_channel"/>
    <property type="match status" value="1"/>
</dbReference>
<dbReference type="RefSeq" id="WP_072597520.1">
    <property type="nucleotide sequence ID" value="NZ_CP018221.1"/>
</dbReference>
<evidence type="ECO:0000259" key="15">
    <source>
        <dbReference type="Pfam" id="PF00593"/>
    </source>
</evidence>
<evidence type="ECO:0000256" key="9">
    <source>
        <dbReference type="ARBA" id="ARBA00023136"/>
    </source>
</evidence>
<dbReference type="InterPro" id="IPR036942">
    <property type="entry name" value="Beta-barrel_TonB_sf"/>
</dbReference>
<comment type="similarity">
    <text evidence="11 12">Belongs to the TonB-dependent receptor family.</text>
</comment>
<keyword evidence="10 11" id="KW-0998">Cell outer membrane</keyword>
<evidence type="ECO:0000313" key="18">
    <source>
        <dbReference type="Proteomes" id="UP000182063"/>
    </source>
</evidence>
<dbReference type="Proteomes" id="UP000182063">
    <property type="component" value="Chromosome"/>
</dbReference>
<evidence type="ECO:0000256" key="12">
    <source>
        <dbReference type="RuleBase" id="RU003357"/>
    </source>
</evidence>
<evidence type="ECO:0000256" key="7">
    <source>
        <dbReference type="ARBA" id="ARBA00023065"/>
    </source>
</evidence>
<evidence type="ECO:0000256" key="6">
    <source>
        <dbReference type="ARBA" id="ARBA00023004"/>
    </source>
</evidence>
<feature type="signal peptide" evidence="14">
    <location>
        <begin position="1"/>
        <end position="25"/>
    </location>
</feature>